<protein>
    <submittedName>
        <fullName evidence="2">Uncharacterized protein</fullName>
    </submittedName>
</protein>
<proteinExistence type="predicted"/>
<sequence length="256" mass="28472">VVEIGSCILKGLHSPREEEKGEDPWIKENHLSFAKKETFKSYIKNFCSKSHNCKHHVHSPDHVPHEEEEGISGRGAKVFAINRISVYELDKFLQTPEAALQTAQQELGTLILGSYVLAPPPHTHTPERSPKGRKHWEGRHVIRFDEGPVVRGKSPGQGHLSQSRDEVGTPEEEEDVVELQGDQVFVVNGLSTVEGKKALGVRALLSHQTGCVVLSTDTGYIDIDRHRHRHRQTDTQLTAGSQVALECSHSVSLKTL</sequence>
<evidence type="ECO:0000313" key="3">
    <source>
        <dbReference type="Proteomes" id="UP000694389"/>
    </source>
</evidence>
<dbReference type="Ensembl" id="ENSDLAT00005040236.2">
    <property type="protein sequence ID" value="ENSDLAP00005037693.1"/>
    <property type="gene ID" value="ENSDLAG00005016821.2"/>
</dbReference>
<dbReference type="GeneTree" id="ENSGT00970000193546"/>
<reference evidence="2" key="2">
    <citation type="submission" date="2025-09" db="UniProtKB">
        <authorList>
            <consortium name="Ensembl"/>
        </authorList>
    </citation>
    <scope>IDENTIFICATION</scope>
</reference>
<organism evidence="2 3">
    <name type="scientific">Dicentrarchus labrax</name>
    <name type="common">European seabass</name>
    <name type="synonym">Morone labrax</name>
    <dbReference type="NCBI Taxonomy" id="13489"/>
    <lineage>
        <taxon>Eukaryota</taxon>
        <taxon>Metazoa</taxon>
        <taxon>Chordata</taxon>
        <taxon>Craniata</taxon>
        <taxon>Vertebrata</taxon>
        <taxon>Euteleostomi</taxon>
        <taxon>Actinopterygii</taxon>
        <taxon>Neopterygii</taxon>
        <taxon>Teleostei</taxon>
        <taxon>Neoteleostei</taxon>
        <taxon>Acanthomorphata</taxon>
        <taxon>Eupercaria</taxon>
        <taxon>Moronidae</taxon>
        <taxon>Dicentrarchus</taxon>
    </lineage>
</organism>
<evidence type="ECO:0000313" key="2">
    <source>
        <dbReference type="Ensembl" id="ENSDLAP00005037693.1"/>
    </source>
</evidence>
<keyword evidence="3" id="KW-1185">Reference proteome</keyword>
<dbReference type="AlphaFoldDB" id="A0A8C4H5R5"/>
<dbReference type="Proteomes" id="UP000694389">
    <property type="component" value="Unassembled WGS sequence"/>
</dbReference>
<name>A0A8C4H5R5_DICLA</name>
<accession>A0A8C4H5R5</accession>
<feature type="region of interest" description="Disordered" evidence="1">
    <location>
        <begin position="147"/>
        <end position="174"/>
    </location>
</feature>
<evidence type="ECO:0000256" key="1">
    <source>
        <dbReference type="SAM" id="MobiDB-lite"/>
    </source>
</evidence>
<reference evidence="2" key="1">
    <citation type="submission" date="2025-08" db="UniProtKB">
        <authorList>
            <consortium name="Ensembl"/>
        </authorList>
    </citation>
    <scope>IDENTIFICATION</scope>
</reference>